<feature type="domain" description="ARID" evidence="4">
    <location>
        <begin position="36"/>
        <end position="127"/>
    </location>
</feature>
<dbReference type="EMBL" id="SZYD01000006">
    <property type="protein sequence ID" value="KAD5960452.1"/>
    <property type="molecule type" value="Genomic_DNA"/>
</dbReference>
<protein>
    <recommendedName>
        <fullName evidence="7">HMG box domain-containing protein</fullName>
    </recommendedName>
</protein>
<dbReference type="OrthoDB" id="338531at2759"/>
<dbReference type="Gene3D" id="1.10.150.60">
    <property type="entry name" value="ARID DNA-binding domain"/>
    <property type="match status" value="1"/>
</dbReference>
<dbReference type="InterPro" id="IPR009071">
    <property type="entry name" value="HMG_box_dom"/>
</dbReference>
<dbReference type="InterPro" id="IPR001606">
    <property type="entry name" value="ARID_dom"/>
</dbReference>
<dbReference type="SUPFAM" id="SSF47095">
    <property type="entry name" value="HMG-box"/>
    <property type="match status" value="1"/>
</dbReference>
<evidence type="ECO:0008006" key="7">
    <source>
        <dbReference type="Google" id="ProtNLM"/>
    </source>
</evidence>
<dbReference type="InterPro" id="IPR036431">
    <property type="entry name" value="ARID_dom_sf"/>
</dbReference>
<dbReference type="SMART" id="SM01014">
    <property type="entry name" value="ARID"/>
    <property type="match status" value="1"/>
</dbReference>
<proteinExistence type="predicted"/>
<dbReference type="Pfam" id="PF00505">
    <property type="entry name" value="HMG_box"/>
    <property type="match status" value="1"/>
</dbReference>
<feature type="DNA-binding region" description="HMG box" evidence="1">
    <location>
        <begin position="267"/>
        <end position="334"/>
    </location>
</feature>
<dbReference type="SMART" id="SM00501">
    <property type="entry name" value="BRIGHT"/>
    <property type="match status" value="1"/>
</dbReference>
<feature type="region of interest" description="Disordered" evidence="2">
    <location>
        <begin position="251"/>
        <end position="273"/>
    </location>
</feature>
<reference evidence="5 6" key="1">
    <citation type="submission" date="2019-05" db="EMBL/GenBank/DDBJ databases">
        <title>Mikania micrantha, genome provides insights into the molecular mechanism of rapid growth.</title>
        <authorList>
            <person name="Liu B."/>
        </authorList>
    </citation>
    <scope>NUCLEOTIDE SEQUENCE [LARGE SCALE GENOMIC DNA]</scope>
    <source>
        <strain evidence="5">NLD-2019</strain>
        <tissue evidence="5">Leaf</tissue>
    </source>
</reference>
<feature type="domain" description="HMG box" evidence="3">
    <location>
        <begin position="267"/>
        <end position="334"/>
    </location>
</feature>
<dbReference type="InterPro" id="IPR045303">
    <property type="entry name" value="ARID_HMGB9-like"/>
</dbReference>
<evidence type="ECO:0000259" key="3">
    <source>
        <dbReference type="PROSITE" id="PS50118"/>
    </source>
</evidence>
<dbReference type="CDD" id="cd22009">
    <property type="entry name" value="HMG-box_AtHMGB9-like"/>
    <property type="match status" value="1"/>
</dbReference>
<organism evidence="5 6">
    <name type="scientific">Mikania micrantha</name>
    <name type="common">bitter vine</name>
    <dbReference type="NCBI Taxonomy" id="192012"/>
    <lineage>
        <taxon>Eukaryota</taxon>
        <taxon>Viridiplantae</taxon>
        <taxon>Streptophyta</taxon>
        <taxon>Embryophyta</taxon>
        <taxon>Tracheophyta</taxon>
        <taxon>Spermatophyta</taxon>
        <taxon>Magnoliopsida</taxon>
        <taxon>eudicotyledons</taxon>
        <taxon>Gunneridae</taxon>
        <taxon>Pentapetalae</taxon>
        <taxon>asterids</taxon>
        <taxon>campanulids</taxon>
        <taxon>Asterales</taxon>
        <taxon>Asteraceae</taxon>
        <taxon>Asteroideae</taxon>
        <taxon>Heliantheae alliance</taxon>
        <taxon>Eupatorieae</taxon>
        <taxon>Mikania</taxon>
    </lineage>
</organism>
<dbReference type="SUPFAM" id="SSF46774">
    <property type="entry name" value="ARID-like"/>
    <property type="match status" value="1"/>
</dbReference>
<dbReference type="PROSITE" id="PS51011">
    <property type="entry name" value="ARID"/>
    <property type="match status" value="1"/>
</dbReference>
<dbReference type="PROSITE" id="PS50118">
    <property type="entry name" value="HMG_BOX_2"/>
    <property type="match status" value="1"/>
</dbReference>
<evidence type="ECO:0000256" key="2">
    <source>
        <dbReference type="SAM" id="MobiDB-lite"/>
    </source>
</evidence>
<gene>
    <name evidence="5" type="ORF">E3N88_11924</name>
</gene>
<dbReference type="Pfam" id="PF01388">
    <property type="entry name" value="ARID"/>
    <property type="match status" value="1"/>
</dbReference>
<keyword evidence="1" id="KW-0238">DNA-binding</keyword>
<comment type="caution">
    <text evidence="5">The sequence shown here is derived from an EMBL/GenBank/DDBJ whole genome shotgun (WGS) entry which is preliminary data.</text>
</comment>
<dbReference type="PANTHER" id="PTHR46691:SF3">
    <property type="entry name" value="HIGH MOBILITY GROUP B PROTEIN 15"/>
    <property type="match status" value="1"/>
</dbReference>
<dbReference type="GO" id="GO:0003677">
    <property type="term" value="F:DNA binding"/>
    <property type="evidence" value="ECO:0007669"/>
    <property type="project" value="UniProtKB-UniRule"/>
</dbReference>
<dbReference type="Gene3D" id="1.10.30.10">
    <property type="entry name" value="High mobility group box domain"/>
    <property type="match status" value="1"/>
</dbReference>
<accession>A0A5N6P720</accession>
<evidence type="ECO:0000256" key="1">
    <source>
        <dbReference type="PROSITE-ProRule" id="PRU00267"/>
    </source>
</evidence>
<dbReference type="Proteomes" id="UP000326396">
    <property type="component" value="Linkage Group LG14"/>
</dbReference>
<keyword evidence="6" id="KW-1185">Reference proteome</keyword>
<dbReference type="GO" id="GO:0005634">
    <property type="term" value="C:nucleus"/>
    <property type="evidence" value="ECO:0007669"/>
    <property type="project" value="UniProtKB-UniRule"/>
</dbReference>
<sequence>MAASFSTENKSPVPNKVNPMQYYLYPPPIAQYEDIIASPKLFMDILGKFHAAMGTKFKIPIVGGRDLDLHRLFMEVTSRGGIKRVLDDKKWREVSNCFSFPPSATNASFILRKYYMSLVHHFEQVYYFKAKAWTPVPTDAWQSDKTSLVITTEMNKLVHPLPEIEETSLRRQRTLTKEDALTKGSLESAIGLPVTGVLDGKFESGYLCTVRIGGEQLQGVLYQTVQPLYEIPKHEGQGTMDATQGLTIVRRRRRKKSEIRKRDPAHPKPNRSGYNFFFAEQHARLKLLHTGKDRAISRMIGEEWNKLNESEKAVYQEKAVKDKERYRSEMENYREGFKRGQVLTTIPSHQQYFMMNPTMEINGGNSHNHKTKPISEYCDDDDSIFEGEMEESTTKVSNFEMGAENFDIEHKKSFNIEDDPNGQQKSMLIHENKLLIFEKQLTHIQENDLKQDGKSPDDEPLINDLNDKNNIKAVDNQGQDLELFDENRPLITKEKRYLENLR</sequence>
<evidence type="ECO:0000313" key="6">
    <source>
        <dbReference type="Proteomes" id="UP000326396"/>
    </source>
</evidence>
<dbReference type="SMART" id="SM00398">
    <property type="entry name" value="HMG"/>
    <property type="match status" value="1"/>
</dbReference>
<keyword evidence="1" id="KW-0539">Nucleus</keyword>
<dbReference type="CDD" id="cd16872">
    <property type="entry name" value="ARID_HMGB9-like"/>
    <property type="match status" value="1"/>
</dbReference>
<name>A0A5N6P720_9ASTR</name>
<evidence type="ECO:0000259" key="4">
    <source>
        <dbReference type="PROSITE" id="PS51011"/>
    </source>
</evidence>
<evidence type="ECO:0000313" key="5">
    <source>
        <dbReference type="EMBL" id="KAD5960452.1"/>
    </source>
</evidence>
<dbReference type="AlphaFoldDB" id="A0A5N6P720"/>
<dbReference type="PANTHER" id="PTHR46691">
    <property type="entry name" value="HIGH MOBILITY GROUP B PROTEIN 9"/>
    <property type="match status" value="1"/>
</dbReference>
<dbReference type="InterPro" id="IPR036910">
    <property type="entry name" value="HMG_box_dom_sf"/>
</dbReference>
<dbReference type="FunFam" id="1.10.30.10:FF:000055">
    <property type="entry name" value="High mobility group B protein 15"/>
    <property type="match status" value="1"/>
</dbReference>